<dbReference type="PANTHER" id="PTHR47870">
    <property type="entry name" value="CYTOCHROME C-TYPE BIOGENESIS PROTEIN CCMH"/>
    <property type="match status" value="1"/>
</dbReference>
<dbReference type="FunFam" id="1.10.8.640:FF:000001">
    <property type="entry name" value="Cytochrome c-type biogenesis protein"/>
    <property type="match status" value="1"/>
</dbReference>
<keyword evidence="7" id="KW-1133">Transmembrane helix</keyword>
<dbReference type="PANTHER" id="PTHR47870:SF1">
    <property type="entry name" value="CYTOCHROME C-TYPE BIOGENESIS PROTEIN CCMH"/>
    <property type="match status" value="1"/>
</dbReference>
<evidence type="ECO:0000256" key="6">
    <source>
        <dbReference type="ARBA" id="ARBA00023004"/>
    </source>
</evidence>
<dbReference type="RefSeq" id="WP_231689902.1">
    <property type="nucleotide sequence ID" value="NZ_CADIJR010000042.1"/>
</dbReference>
<evidence type="ECO:0000256" key="1">
    <source>
        <dbReference type="ARBA" id="ARBA00010342"/>
    </source>
</evidence>
<evidence type="ECO:0000256" key="3">
    <source>
        <dbReference type="ARBA" id="ARBA00022723"/>
    </source>
</evidence>
<feature type="transmembrane region" description="Helical" evidence="7">
    <location>
        <begin position="139"/>
        <end position="159"/>
    </location>
</feature>
<keyword evidence="6 7" id="KW-0408">Iron</keyword>
<keyword evidence="3 7" id="KW-0479">Metal-binding</keyword>
<evidence type="ECO:0000256" key="5">
    <source>
        <dbReference type="ARBA" id="ARBA00022748"/>
    </source>
</evidence>
<evidence type="ECO:0000313" key="10">
    <source>
        <dbReference type="EMBL" id="CAB3674675.1"/>
    </source>
</evidence>
<dbReference type="GO" id="GO:0017004">
    <property type="term" value="P:cytochrome complex assembly"/>
    <property type="evidence" value="ECO:0007669"/>
    <property type="project" value="UniProtKB-KW"/>
</dbReference>
<name>A0A6J5ALN2_9BURK</name>
<keyword evidence="11" id="KW-1185">Reference proteome</keyword>
<organism evidence="10 11">
    <name type="scientific">Achromobacter insuavis</name>
    <dbReference type="NCBI Taxonomy" id="1287735"/>
    <lineage>
        <taxon>Bacteria</taxon>
        <taxon>Pseudomonadati</taxon>
        <taxon>Pseudomonadota</taxon>
        <taxon>Betaproteobacteria</taxon>
        <taxon>Burkholderiales</taxon>
        <taxon>Alcaligenaceae</taxon>
        <taxon>Achromobacter</taxon>
    </lineage>
</organism>
<comment type="function">
    <text evidence="7">Possible subunit of a heme lyase.</text>
</comment>
<dbReference type="Proteomes" id="UP000507979">
    <property type="component" value="Unassembled WGS sequence"/>
</dbReference>
<comment type="similarity">
    <text evidence="1 7">Belongs to the CcmH/CycL/Ccl2/NrfF family.</text>
</comment>
<feature type="domain" description="CcmH/CycL/Ccl2/NrfF N-terminal" evidence="9">
    <location>
        <begin position="54"/>
        <end position="183"/>
    </location>
</feature>
<dbReference type="AlphaFoldDB" id="A0A6J5ALN2"/>
<dbReference type="InterPro" id="IPR005616">
    <property type="entry name" value="CcmH/CycL/Ccl2/NrfF_N"/>
</dbReference>
<evidence type="ECO:0000259" key="9">
    <source>
        <dbReference type="Pfam" id="PF03918"/>
    </source>
</evidence>
<dbReference type="EMBL" id="CADIJR010000042">
    <property type="protein sequence ID" value="CAB3674675.1"/>
    <property type="molecule type" value="Genomic_DNA"/>
</dbReference>
<gene>
    <name evidence="10" type="ORF">LMG26845_03956</name>
</gene>
<dbReference type="Gene3D" id="1.10.8.640">
    <property type="entry name" value="Cytochrome C biogenesis protein"/>
    <property type="match status" value="1"/>
</dbReference>
<evidence type="ECO:0000256" key="2">
    <source>
        <dbReference type="ARBA" id="ARBA00022617"/>
    </source>
</evidence>
<keyword evidence="5" id="KW-0201">Cytochrome c-type biogenesis</keyword>
<dbReference type="InterPro" id="IPR038297">
    <property type="entry name" value="CcmH/CycL/NrfF/Ccl2_sf"/>
</dbReference>
<evidence type="ECO:0000256" key="7">
    <source>
        <dbReference type="RuleBase" id="RU364112"/>
    </source>
</evidence>
<sequence>MMTRSRHPAPAPAWRPAQSPGIQEGHGGQPPRRRPGHGLAAPLLALLLALGSLAPARAQVPSPPLPPALEQRAEHLAHGLRCLVCQNQSLAESNAPLAHDMRNLIRSQLAEGRSDAQIMRFFEDRYGDFVRYEPPFKPITWLLWLGPFALLALGFAVLWRTVARRPRSRPPLTTDERARAARYLDSGP</sequence>
<reference evidence="10 11" key="1">
    <citation type="submission" date="2020-04" db="EMBL/GenBank/DDBJ databases">
        <authorList>
            <person name="De Canck E."/>
        </authorList>
    </citation>
    <scope>NUCLEOTIDE SEQUENCE [LARGE SCALE GENOMIC DNA]</scope>
    <source>
        <strain evidence="10 11">LMG 26845</strain>
    </source>
</reference>
<dbReference type="GO" id="GO:0005886">
    <property type="term" value="C:plasma membrane"/>
    <property type="evidence" value="ECO:0007669"/>
    <property type="project" value="TreeGrafter"/>
</dbReference>
<dbReference type="Pfam" id="PF03918">
    <property type="entry name" value="CcmH"/>
    <property type="match status" value="1"/>
</dbReference>
<dbReference type="GeneID" id="92899828"/>
<keyword evidence="7" id="KW-0472">Membrane</keyword>
<evidence type="ECO:0000256" key="8">
    <source>
        <dbReference type="SAM" id="MobiDB-lite"/>
    </source>
</evidence>
<evidence type="ECO:0000256" key="4">
    <source>
        <dbReference type="ARBA" id="ARBA00022729"/>
    </source>
</evidence>
<keyword evidence="4 7" id="KW-0732">Signal</keyword>
<accession>A0A6J5ALN2</accession>
<keyword evidence="2 7" id="KW-0349">Heme</keyword>
<dbReference type="InterPro" id="IPR051263">
    <property type="entry name" value="C-type_cytochrome_biogenesis"/>
</dbReference>
<evidence type="ECO:0000313" key="11">
    <source>
        <dbReference type="Proteomes" id="UP000507979"/>
    </source>
</evidence>
<feature type="region of interest" description="Disordered" evidence="8">
    <location>
        <begin position="1"/>
        <end position="37"/>
    </location>
</feature>
<keyword evidence="7" id="KW-0812">Transmembrane</keyword>
<dbReference type="CDD" id="cd16378">
    <property type="entry name" value="CcmH_N"/>
    <property type="match status" value="1"/>
</dbReference>
<proteinExistence type="inferred from homology"/>
<protein>
    <recommendedName>
        <fullName evidence="7">Cytochrome c-type biogenesis protein</fullName>
    </recommendedName>
</protein>
<dbReference type="GO" id="GO:0046872">
    <property type="term" value="F:metal ion binding"/>
    <property type="evidence" value="ECO:0007669"/>
    <property type="project" value="UniProtKB-KW"/>
</dbReference>